<dbReference type="EMBL" id="JAANCM010000006">
    <property type="protein sequence ID" value="NHT76781.1"/>
    <property type="molecule type" value="Genomic_DNA"/>
</dbReference>
<evidence type="ECO:0000313" key="1">
    <source>
        <dbReference type="EMBL" id="NHT76781.1"/>
    </source>
</evidence>
<proteinExistence type="predicted"/>
<dbReference type="AlphaFoldDB" id="A0AA43ZGQ2"/>
<name>A0AA43ZGQ2_9HYPH</name>
<reference evidence="1" key="1">
    <citation type="submission" date="2020-03" db="EMBL/GenBank/DDBJ databases">
        <title>Ferranicluibacter endophyticum gen. nov., sp. nov., a new genus isolated from Rubus ulmifolius Schott. stem.</title>
        <authorList>
            <person name="Roca-Couso R."/>
            <person name="Flores-Felix J.D."/>
            <person name="Igual J.M."/>
            <person name="Rivas R."/>
        </authorList>
    </citation>
    <scope>NUCLEOTIDE SEQUENCE</scope>
    <source>
        <strain evidence="1">CRRU44</strain>
    </source>
</reference>
<organism evidence="1 2">
    <name type="scientific">Ferranicluibacter rubi</name>
    <dbReference type="NCBI Taxonomy" id="2715133"/>
    <lineage>
        <taxon>Bacteria</taxon>
        <taxon>Pseudomonadati</taxon>
        <taxon>Pseudomonadota</taxon>
        <taxon>Alphaproteobacteria</taxon>
        <taxon>Hyphomicrobiales</taxon>
        <taxon>Rhizobiaceae</taxon>
        <taxon>Ferranicluibacter</taxon>
    </lineage>
</organism>
<evidence type="ECO:0000313" key="2">
    <source>
        <dbReference type="Proteomes" id="UP001155840"/>
    </source>
</evidence>
<comment type="caution">
    <text evidence="1">The sequence shown here is derived from an EMBL/GenBank/DDBJ whole genome shotgun (WGS) entry which is preliminary data.</text>
</comment>
<gene>
    <name evidence="1" type="ORF">G8E10_13615</name>
</gene>
<sequence length="121" mass="13093">MFAIDRRLAAIVCRYRGDHGALLVGNEQGNRPIANDNGGIAGKIAHGRARAMTGLIGIDAEYAFVILLENAVFADVEEISLHCAGLLSQADKQQCLSPGHETRMTLQCRSAHRVNRLGVRV</sequence>
<protein>
    <submittedName>
        <fullName evidence="1">Uncharacterized protein</fullName>
    </submittedName>
</protein>
<accession>A0AA43ZGQ2</accession>
<keyword evidence="2" id="KW-1185">Reference proteome</keyword>
<dbReference type="Proteomes" id="UP001155840">
    <property type="component" value="Unassembled WGS sequence"/>
</dbReference>